<sequence length="281" mass="29825">MSEAHPTRRSGAHGPVRGVTRLLRVLILLPPSETKTAPGAGAPVDPAVLSFPELTAAREQVLAELAATSAREDALEVLGVGERLRGEVERNTRLGAEPAAPALSVYTGVLYDALDPAGMTGAQRAAAAASLVVVSALWGAVRPDDRIPAYRLSMGAELPGLGRLAAHWKHHLPAVLEPAAGDGLVVDCRSAAYAAAWRGPRTRTVGVKVVRERHGRRQVVSHMAKHTRGLLARHLVERAAAGERLETPLDLLSAAQERWRAEMTEPTARSAGELVVVLTED</sequence>
<dbReference type="InterPro" id="IPR005583">
    <property type="entry name" value="YaaA"/>
</dbReference>
<evidence type="ECO:0000313" key="1">
    <source>
        <dbReference type="EMBL" id="TDL41930.1"/>
    </source>
</evidence>
<dbReference type="Pfam" id="PF03883">
    <property type="entry name" value="H2O2_YaaD"/>
    <property type="match status" value="1"/>
</dbReference>
<protein>
    <submittedName>
        <fullName evidence="1">Peroxide stress protein YaaA</fullName>
    </submittedName>
</protein>
<dbReference type="GO" id="GO:0033194">
    <property type="term" value="P:response to hydroperoxide"/>
    <property type="evidence" value="ECO:0007669"/>
    <property type="project" value="TreeGrafter"/>
</dbReference>
<dbReference type="GO" id="GO:0005829">
    <property type="term" value="C:cytosol"/>
    <property type="evidence" value="ECO:0007669"/>
    <property type="project" value="TreeGrafter"/>
</dbReference>
<dbReference type="PANTHER" id="PTHR30283:SF4">
    <property type="entry name" value="PEROXIDE STRESS RESISTANCE PROTEIN YAAA"/>
    <property type="match status" value="1"/>
</dbReference>
<name>A0A4R5YAQ1_KOCRO</name>
<evidence type="ECO:0000313" key="2">
    <source>
        <dbReference type="Proteomes" id="UP000295163"/>
    </source>
</evidence>
<dbReference type="PANTHER" id="PTHR30283">
    <property type="entry name" value="PEROXIDE STRESS RESPONSE PROTEIN YAAA"/>
    <property type="match status" value="1"/>
</dbReference>
<gene>
    <name evidence="1" type="ORF">E2R59_12330</name>
</gene>
<accession>A0A4R5YAQ1</accession>
<reference evidence="1 2" key="1">
    <citation type="submission" date="2019-03" db="EMBL/GenBank/DDBJ databases">
        <title>Genome Sequencing and Assembly of Various Microbes Isolated from Partially Reclaimed Soil and Acid Mine Drainage (AMD) Site.</title>
        <authorList>
            <person name="Steinbock B."/>
            <person name="Bechtold R."/>
            <person name="Sevigny J.L."/>
            <person name="Thomas D."/>
            <person name="Cuthill L.R."/>
            <person name="Aveiro Johannsen E.J."/>
            <person name="Thomas K."/>
            <person name="Ghosh A."/>
        </authorList>
    </citation>
    <scope>NUCLEOTIDE SEQUENCE [LARGE SCALE GENOMIC DNA]</scope>
    <source>
        <strain evidence="1 2">S-A3</strain>
    </source>
</reference>
<dbReference type="EMBL" id="SMZT01000005">
    <property type="protein sequence ID" value="TDL41930.1"/>
    <property type="molecule type" value="Genomic_DNA"/>
</dbReference>
<proteinExistence type="predicted"/>
<organism evidence="1 2">
    <name type="scientific">Kocuria rosea</name>
    <name type="common">Deinococcus erythromyxa</name>
    <name type="synonym">Micrococcus rubens</name>
    <dbReference type="NCBI Taxonomy" id="1275"/>
    <lineage>
        <taxon>Bacteria</taxon>
        <taxon>Bacillati</taxon>
        <taxon>Actinomycetota</taxon>
        <taxon>Actinomycetes</taxon>
        <taxon>Micrococcales</taxon>
        <taxon>Micrococcaceae</taxon>
        <taxon>Kocuria</taxon>
    </lineage>
</organism>
<comment type="caution">
    <text evidence="1">The sequence shown here is derived from an EMBL/GenBank/DDBJ whole genome shotgun (WGS) entry which is preliminary data.</text>
</comment>
<dbReference type="AlphaFoldDB" id="A0A4R5YAQ1"/>
<dbReference type="Proteomes" id="UP000295163">
    <property type="component" value="Unassembled WGS sequence"/>
</dbReference>